<evidence type="ECO:0000313" key="1">
    <source>
        <dbReference type="EMBL" id="AGS51729.1"/>
    </source>
</evidence>
<proteinExistence type="predicted"/>
<protein>
    <submittedName>
        <fullName evidence="1">Uncharacterized protein</fullName>
    </submittedName>
</protein>
<name>A0A806KG05_9BACT</name>
<dbReference type="EMBL" id="JQ844169">
    <property type="protein sequence ID" value="AGS51729.1"/>
    <property type="molecule type" value="Genomic_DNA"/>
</dbReference>
<sequence length="108" mass="12254">MLREMLTKKTCDNSTESGFSFSFFCDICGKEWVSPVKQFSGGECSVVENSETLKLLWYTEHSAAFNEAALESHCYHVYCPFCGKWVCKNCFCFEDDEFGGSCKECNGE</sequence>
<dbReference type="AlphaFoldDB" id="A0A806KG05"/>
<reference evidence="1" key="1">
    <citation type="submission" date="2012-03" db="EMBL/GenBank/DDBJ databases">
        <title>Functional metagenomics reveals considerable lignocellulase gene clusters in the gut microbiome of a wood-feeding higher termite.</title>
        <authorList>
            <person name="Liu N."/>
        </authorList>
    </citation>
    <scope>NUCLEOTIDE SEQUENCE</scope>
</reference>
<accession>A0A806KG05</accession>
<organism evidence="1">
    <name type="scientific">uncultured bacterium contig00037</name>
    <dbReference type="NCBI Taxonomy" id="1181525"/>
    <lineage>
        <taxon>Bacteria</taxon>
        <taxon>environmental samples</taxon>
    </lineage>
</organism>